<dbReference type="RefSeq" id="WP_014834534.1">
    <property type="nucleotide sequence ID" value="NC_018081.1"/>
</dbReference>
<dbReference type="EMBL" id="CP003504">
    <property type="protein sequence ID" value="AFM70733.1"/>
    <property type="molecule type" value="Genomic_DNA"/>
</dbReference>
<keyword evidence="1" id="KW-0812">Transmembrane</keyword>
<feature type="transmembrane region" description="Helical" evidence="1">
    <location>
        <begin position="30"/>
        <end position="48"/>
    </location>
</feature>
<dbReference type="OrthoDB" id="2185413at2"/>
<reference evidence="2 3" key="1">
    <citation type="journal article" date="2012" name="J. Bacteriol.">
        <title>Genome sequence of Enterococcus hirae (Streptococcus faecalis) ATCC 9790, a model organism for the study of ion transport, bioenergetics, and copper homeostasis.</title>
        <authorList>
            <person name="Gaechter T."/>
            <person name="Wunderlin C."/>
            <person name="Schmidheini T."/>
            <person name="Solioz M."/>
        </authorList>
    </citation>
    <scope>NUCLEOTIDE SEQUENCE [LARGE SCALE GENOMIC DNA]</scope>
    <source>
        <strain evidence="3">ATCC 9790 / DSM 20160 / JCM 8729 / LMG 6399 / NBRC 3181 / NCIMB 6459 / NCDO 1258 / NCTC 12367 / WDCM 00089 / R</strain>
    </source>
</reference>
<feature type="transmembrane region" description="Helical" evidence="1">
    <location>
        <begin position="55"/>
        <end position="76"/>
    </location>
</feature>
<feature type="transmembrane region" description="Helical" evidence="1">
    <location>
        <begin position="88"/>
        <end position="109"/>
    </location>
</feature>
<evidence type="ECO:0000313" key="2">
    <source>
        <dbReference type="EMBL" id="AFM70733.1"/>
    </source>
</evidence>
<dbReference type="HOGENOM" id="CLU_164835_0_0_9"/>
<keyword evidence="1" id="KW-0472">Membrane</keyword>
<dbReference type="Proteomes" id="UP000002895">
    <property type="component" value="Chromosome"/>
</dbReference>
<dbReference type="KEGG" id="ehr:EHR_09105"/>
<dbReference type="AlphaFoldDB" id="I6SDM4"/>
<dbReference type="eggNOG" id="ENOG50331Y4">
    <property type="taxonomic scope" value="Bacteria"/>
</dbReference>
<gene>
    <name evidence="2" type="ordered locus">EHR_09105</name>
</gene>
<keyword evidence="1" id="KW-1133">Transmembrane helix</keyword>
<accession>I6SDM4</accession>
<keyword evidence="3" id="KW-1185">Reference proteome</keyword>
<organism evidence="2 3">
    <name type="scientific">Enterococcus hirae (strain ATCC 9790 / DSM 20160 / JCM 8729 / LMG 6399 / NBRC 3181 / NCIMB 6459 / NCDO 1258 / NCTC 12367 / WDCM 00089 / R)</name>
    <dbReference type="NCBI Taxonomy" id="768486"/>
    <lineage>
        <taxon>Bacteria</taxon>
        <taxon>Bacillati</taxon>
        <taxon>Bacillota</taxon>
        <taxon>Bacilli</taxon>
        <taxon>Lactobacillales</taxon>
        <taxon>Enterococcaceae</taxon>
        <taxon>Enterococcus</taxon>
    </lineage>
</organism>
<proteinExistence type="predicted"/>
<evidence type="ECO:0000256" key="1">
    <source>
        <dbReference type="SAM" id="Phobius"/>
    </source>
</evidence>
<dbReference type="PATRIC" id="fig|768486.3.peg.1735"/>
<name>I6SDM4_ENTHA</name>
<sequence length="114" mass="13834">MKNHGKKLILLLLFIPYVYFSLLLDYRYHSVFGLIFLIFLSFYAGFSFQKKQQLLFLFFINISSTFISYLICHYYSDWHFFYQPFKPTQLILLLSVLYLIPQILGAFWARIFTR</sequence>
<evidence type="ECO:0000313" key="3">
    <source>
        <dbReference type="Proteomes" id="UP000002895"/>
    </source>
</evidence>
<protein>
    <submittedName>
        <fullName evidence="2">Uncharacterized protein</fullName>
    </submittedName>
</protein>
<dbReference type="GeneID" id="56787087"/>